<dbReference type="InterPro" id="IPR036322">
    <property type="entry name" value="WD40_repeat_dom_sf"/>
</dbReference>
<keyword evidence="5" id="KW-0175">Coiled coil</keyword>
<dbReference type="GeneTree" id="ENSGT00940000161555"/>
<evidence type="ECO:0000313" key="12">
    <source>
        <dbReference type="Proteomes" id="UP000694580"/>
    </source>
</evidence>
<feature type="region of interest" description="Disordered" evidence="9">
    <location>
        <begin position="358"/>
        <end position="378"/>
    </location>
</feature>
<evidence type="ECO:0000256" key="3">
    <source>
        <dbReference type="ARBA" id="ARBA00022574"/>
    </source>
</evidence>
<dbReference type="Pfam" id="PF00400">
    <property type="entry name" value="WD40"/>
    <property type="match status" value="2"/>
</dbReference>
<organism evidence="11 12">
    <name type="scientific">Denticeps clupeoides</name>
    <name type="common">denticle herring</name>
    <dbReference type="NCBI Taxonomy" id="299321"/>
    <lineage>
        <taxon>Eukaryota</taxon>
        <taxon>Metazoa</taxon>
        <taxon>Chordata</taxon>
        <taxon>Craniata</taxon>
        <taxon>Vertebrata</taxon>
        <taxon>Euteleostomi</taxon>
        <taxon>Actinopterygii</taxon>
        <taxon>Neopterygii</taxon>
        <taxon>Teleostei</taxon>
        <taxon>Clupei</taxon>
        <taxon>Clupeiformes</taxon>
        <taxon>Denticipitoidei</taxon>
        <taxon>Denticipitidae</taxon>
        <taxon>Denticeps</taxon>
    </lineage>
</organism>
<reference evidence="11" key="3">
    <citation type="submission" date="2025-09" db="UniProtKB">
        <authorList>
            <consortium name="Ensembl"/>
        </authorList>
    </citation>
    <scope>IDENTIFICATION</scope>
</reference>
<keyword evidence="7" id="KW-0966">Cell projection</keyword>
<dbReference type="Ensembl" id="ENSDCDT00010012855.1">
    <property type="protein sequence ID" value="ENSDCDP00010012263.1"/>
    <property type="gene ID" value="ENSDCDG00010005459.1"/>
</dbReference>
<comment type="subcellular location">
    <subcellularLocation>
        <location evidence="1">Cytoplasm</location>
        <location evidence="1">Cytoskeleton</location>
        <location evidence="1">Cilium axoneme</location>
    </subcellularLocation>
</comment>
<evidence type="ECO:0000256" key="10">
    <source>
        <dbReference type="SAM" id="SignalP"/>
    </source>
</evidence>
<accession>A0AAY4ATX4</accession>
<protein>
    <submittedName>
        <fullName evidence="11">Uncharacterized protein</fullName>
    </submittedName>
</protein>
<dbReference type="PANTHER" id="PTHR14885:SF3">
    <property type="entry name" value="CILIA- AND FLAGELLA-ASSOCIATED PROTEIN 44"/>
    <property type="match status" value="1"/>
</dbReference>
<keyword evidence="4" id="KW-0677">Repeat</keyword>
<feature type="signal peptide" evidence="10">
    <location>
        <begin position="1"/>
        <end position="19"/>
    </location>
</feature>
<keyword evidence="10" id="KW-0732">Signal</keyword>
<feature type="repeat" description="WD" evidence="8">
    <location>
        <begin position="112"/>
        <end position="153"/>
    </location>
</feature>
<keyword evidence="2" id="KW-0963">Cytoplasm</keyword>
<dbReference type="SMART" id="SM00320">
    <property type="entry name" value="WD40"/>
    <property type="match status" value="2"/>
</dbReference>
<dbReference type="GO" id="GO:0005930">
    <property type="term" value="C:axoneme"/>
    <property type="evidence" value="ECO:0007669"/>
    <property type="project" value="UniProtKB-SubCell"/>
</dbReference>
<dbReference type="PROSITE" id="PS50082">
    <property type="entry name" value="WD_REPEATS_2"/>
    <property type="match status" value="2"/>
</dbReference>
<dbReference type="InterPro" id="IPR015943">
    <property type="entry name" value="WD40/YVTN_repeat-like_dom_sf"/>
</dbReference>
<keyword evidence="12" id="KW-1185">Reference proteome</keyword>
<dbReference type="FunFam" id="2.130.10.10:FF:000547">
    <property type="entry name" value="Cilia- and flagella-associated protein 44"/>
    <property type="match status" value="1"/>
</dbReference>
<evidence type="ECO:0000256" key="5">
    <source>
        <dbReference type="ARBA" id="ARBA00023054"/>
    </source>
</evidence>
<evidence type="ECO:0000256" key="9">
    <source>
        <dbReference type="SAM" id="MobiDB-lite"/>
    </source>
</evidence>
<dbReference type="Proteomes" id="UP000694580">
    <property type="component" value="Chromosome 2"/>
</dbReference>
<evidence type="ECO:0000256" key="1">
    <source>
        <dbReference type="ARBA" id="ARBA00004430"/>
    </source>
</evidence>
<evidence type="ECO:0000256" key="2">
    <source>
        <dbReference type="ARBA" id="ARBA00022490"/>
    </source>
</evidence>
<evidence type="ECO:0000256" key="4">
    <source>
        <dbReference type="ARBA" id="ARBA00022737"/>
    </source>
</evidence>
<keyword evidence="6" id="KW-0206">Cytoskeleton</keyword>
<dbReference type="PANTHER" id="PTHR14885">
    <property type="entry name" value="CILIA- AND FLAGELLA-ASSOCIATED PROTEIN 43-RELATED"/>
    <property type="match status" value="1"/>
</dbReference>
<proteinExistence type="predicted"/>
<evidence type="ECO:0000256" key="7">
    <source>
        <dbReference type="ARBA" id="ARBA00023273"/>
    </source>
</evidence>
<name>A0AAY4ATX4_9TELE</name>
<gene>
    <name evidence="11" type="primary">CFAP44</name>
</gene>
<reference evidence="11 12" key="1">
    <citation type="submission" date="2020-06" db="EMBL/GenBank/DDBJ databases">
        <authorList>
            <consortium name="Wellcome Sanger Institute Data Sharing"/>
        </authorList>
    </citation>
    <scope>NUCLEOTIDE SEQUENCE [LARGE SCALE GENOMIC DNA]</scope>
</reference>
<dbReference type="InterPro" id="IPR001680">
    <property type="entry name" value="WD40_rpt"/>
</dbReference>
<evidence type="ECO:0000256" key="6">
    <source>
        <dbReference type="ARBA" id="ARBA00023212"/>
    </source>
</evidence>
<dbReference type="GO" id="GO:0003341">
    <property type="term" value="P:cilium movement"/>
    <property type="evidence" value="ECO:0007669"/>
    <property type="project" value="UniProtKB-ARBA"/>
</dbReference>
<feature type="compositionally biased region" description="Acidic residues" evidence="9">
    <location>
        <begin position="362"/>
        <end position="372"/>
    </location>
</feature>
<feature type="repeat" description="WD" evidence="8">
    <location>
        <begin position="217"/>
        <end position="250"/>
    </location>
</feature>
<reference evidence="11" key="2">
    <citation type="submission" date="2025-08" db="UniProtKB">
        <authorList>
            <consortium name="Ensembl"/>
        </authorList>
    </citation>
    <scope>IDENTIFICATION</scope>
</reference>
<feature type="chain" id="PRO_5044198803" evidence="10">
    <location>
        <begin position="20"/>
        <end position="489"/>
    </location>
</feature>
<dbReference type="SUPFAM" id="SSF50978">
    <property type="entry name" value="WD40 repeat-like"/>
    <property type="match status" value="1"/>
</dbReference>
<dbReference type="Gene3D" id="2.130.10.10">
    <property type="entry name" value="YVTN repeat-like/Quinoprotein amine dehydrogenase"/>
    <property type="match status" value="1"/>
</dbReference>
<dbReference type="AlphaFoldDB" id="A0AAY4ATX4"/>
<keyword evidence="3 8" id="KW-0853">WD repeat</keyword>
<sequence length="489" mass="54971">MIFFYVVVIRVVFLFKTGGVRLRGELLTIGADGAVMSWDFETIDTADCKDDSGLFEMEPMNRVVIGRNVSLVSVVKSPVPESSIWFAQDSNGGIWKLDLSFTNITHDPECLFNFHAGAIQGMDVSGSSHLMATTALDRTVRIFDFVAKKELTKASYKQGGTTLRWAPHMVKNSEGLVAVGFEDGVVRLLEICNPNGVRVVAGHSDSTATELHLKQAFKPHNGQVTAIAFERNGNIMASGSADCTVFFFSVGECYEPIGFITVPGCVCGLEWSPQSHEQSTLLIMCETGHVLEVPAPDLEQHRQDTGSTYRLQGLPTRYYRFSSIKSQIKRDAEVARRQACKEKKREEQLKKLKDLGKVPLELQEEEEEEDKEELPPLYNPDPPSPLFCGFYSQPGCFWLSMDRTELEKVAQDIEDPSGYSIEMAKQKLEQDRALREAEQRKAGRRRRLATLRGHFQLLLEKNESLPPHAKLHPSVILIENMELCSHEWR</sequence>
<evidence type="ECO:0000313" key="11">
    <source>
        <dbReference type="Ensembl" id="ENSDCDP00010012263.1"/>
    </source>
</evidence>
<evidence type="ECO:0000256" key="8">
    <source>
        <dbReference type="PROSITE-ProRule" id="PRU00221"/>
    </source>
</evidence>